<gene>
    <name evidence="2" type="ORF">P7122_00240</name>
</gene>
<proteinExistence type="predicted"/>
<dbReference type="Pfam" id="PF00903">
    <property type="entry name" value="Glyoxalase"/>
    <property type="match status" value="1"/>
</dbReference>
<comment type="caution">
    <text evidence="2">The sequence shown here is derived from an EMBL/GenBank/DDBJ whole genome shotgun (WGS) entry which is preliminary data.</text>
</comment>
<dbReference type="Gene3D" id="3.10.180.10">
    <property type="entry name" value="2,3-Dihydroxybiphenyl 1,2-Dioxygenase, domain 1"/>
    <property type="match status" value="1"/>
</dbReference>
<protein>
    <submittedName>
        <fullName evidence="2">VOC family protein</fullName>
    </submittedName>
</protein>
<dbReference type="InterPro" id="IPR004360">
    <property type="entry name" value="Glyas_Fos-R_dOase_dom"/>
</dbReference>
<dbReference type="PANTHER" id="PTHR36113">
    <property type="entry name" value="LYASE, PUTATIVE-RELATED-RELATED"/>
    <property type="match status" value="1"/>
</dbReference>
<dbReference type="InterPro" id="IPR037523">
    <property type="entry name" value="VOC_core"/>
</dbReference>
<keyword evidence="3" id="KW-1185">Reference proteome</keyword>
<dbReference type="InterPro" id="IPR029068">
    <property type="entry name" value="Glyas_Bleomycin-R_OHBP_Dase"/>
</dbReference>
<accession>A0ABT6FXE0</accession>
<evidence type="ECO:0000313" key="2">
    <source>
        <dbReference type="EMBL" id="MDG4714284.1"/>
    </source>
</evidence>
<dbReference type="EMBL" id="JARSBN010000001">
    <property type="protein sequence ID" value="MDG4714284.1"/>
    <property type="molecule type" value="Genomic_DNA"/>
</dbReference>
<dbReference type="InterPro" id="IPR051332">
    <property type="entry name" value="Fosfomycin_Res_Enzymes"/>
</dbReference>
<dbReference type="Proteomes" id="UP001529085">
    <property type="component" value="Unassembled WGS sequence"/>
</dbReference>
<dbReference type="RefSeq" id="WP_278003776.1">
    <property type="nucleotide sequence ID" value="NZ_JARSBN010000001.1"/>
</dbReference>
<name>A0ABT6FXE0_9FLAO</name>
<evidence type="ECO:0000313" key="3">
    <source>
        <dbReference type="Proteomes" id="UP001529085"/>
    </source>
</evidence>
<dbReference type="PANTHER" id="PTHR36113:SF1">
    <property type="entry name" value="GLYOXALASE_BLEOMYCIN RESISTANCE PROTEIN_DIOXYGENASE"/>
    <property type="match status" value="1"/>
</dbReference>
<dbReference type="SUPFAM" id="SSF54593">
    <property type="entry name" value="Glyoxalase/Bleomycin resistance protein/Dihydroxybiphenyl dioxygenase"/>
    <property type="match status" value="1"/>
</dbReference>
<feature type="domain" description="VOC" evidence="1">
    <location>
        <begin position="5"/>
        <end position="126"/>
    </location>
</feature>
<evidence type="ECO:0000259" key="1">
    <source>
        <dbReference type="PROSITE" id="PS51819"/>
    </source>
</evidence>
<dbReference type="PROSITE" id="PS51819">
    <property type="entry name" value="VOC"/>
    <property type="match status" value="1"/>
</dbReference>
<reference evidence="2 3" key="1">
    <citation type="submission" date="2023-03" db="EMBL/GenBank/DDBJ databases">
        <title>Strain YYF002 represents a novel species in the genus Winogradskyella isolated from seawater.</title>
        <authorList>
            <person name="Fu Z.-Y."/>
        </authorList>
    </citation>
    <scope>NUCLEOTIDE SEQUENCE [LARGE SCALE GENOMIC DNA]</scope>
    <source>
        <strain evidence="2 3">YYF002</strain>
    </source>
</reference>
<sequence>MQTFAFNHIALSVKDVNQSIAFYKEVFQLKEIKNTASTSKTRWLQLTQSIQLHLIPRPNAEIKTNKAVHFALATTDFNAFVNHLETLNIKYSDWKDSPNKDYIRDDGIKQIYFQDPNGYWIEVNNDV</sequence>
<organism evidence="2 3">
    <name type="scientific">Winogradskyella marincola</name>
    <dbReference type="NCBI Taxonomy" id="3037795"/>
    <lineage>
        <taxon>Bacteria</taxon>
        <taxon>Pseudomonadati</taxon>
        <taxon>Bacteroidota</taxon>
        <taxon>Flavobacteriia</taxon>
        <taxon>Flavobacteriales</taxon>
        <taxon>Flavobacteriaceae</taxon>
        <taxon>Winogradskyella</taxon>
    </lineage>
</organism>